<feature type="domain" description="N-acetylmuramoyl-L-alanine amidase" evidence="5">
    <location>
        <begin position="26"/>
        <end position="165"/>
    </location>
</feature>
<reference evidence="6 7" key="1">
    <citation type="submission" date="2016-10" db="EMBL/GenBank/DDBJ databases">
        <authorList>
            <person name="de Groot N.N."/>
        </authorList>
    </citation>
    <scope>NUCLEOTIDE SEQUENCE [LARGE SCALE GENOMIC DNA]</scope>
    <source>
        <strain evidence="6 7">DSM 44149</strain>
    </source>
</reference>
<proteinExistence type="predicted"/>
<keyword evidence="4" id="KW-0961">Cell wall biogenesis/degradation</keyword>
<dbReference type="Proteomes" id="UP000183376">
    <property type="component" value="Chromosome I"/>
</dbReference>
<dbReference type="GO" id="GO:0009254">
    <property type="term" value="P:peptidoglycan turnover"/>
    <property type="evidence" value="ECO:0007669"/>
    <property type="project" value="TreeGrafter"/>
</dbReference>
<dbReference type="STRING" id="211114.SAMN04489726_0076"/>
<dbReference type="InterPro" id="IPR002502">
    <property type="entry name" value="Amidase_domain"/>
</dbReference>
<accession>A0A1G9QYX8</accession>
<evidence type="ECO:0000259" key="5">
    <source>
        <dbReference type="SMART" id="SM00644"/>
    </source>
</evidence>
<keyword evidence="7" id="KW-1185">Reference proteome</keyword>
<dbReference type="Pfam" id="PF01510">
    <property type="entry name" value="Amidase_2"/>
    <property type="match status" value="1"/>
</dbReference>
<dbReference type="EMBL" id="LT629701">
    <property type="protein sequence ID" value="SDM15787.1"/>
    <property type="molecule type" value="Genomic_DNA"/>
</dbReference>
<dbReference type="SMART" id="SM00644">
    <property type="entry name" value="Ami_2"/>
    <property type="match status" value="1"/>
</dbReference>
<dbReference type="PANTHER" id="PTHR30417:SF1">
    <property type="entry name" value="N-ACETYLMURAMOYL-L-ALANINE AMIDASE AMID"/>
    <property type="match status" value="1"/>
</dbReference>
<name>A0A1G9QYX8_ALLAB</name>
<dbReference type="SUPFAM" id="SSF55846">
    <property type="entry name" value="N-acetylmuramoyl-L-alanine amidase-like"/>
    <property type="match status" value="1"/>
</dbReference>
<dbReference type="GO" id="GO:0071555">
    <property type="term" value="P:cell wall organization"/>
    <property type="evidence" value="ECO:0007669"/>
    <property type="project" value="UniProtKB-KW"/>
</dbReference>
<evidence type="ECO:0000256" key="4">
    <source>
        <dbReference type="ARBA" id="ARBA00023316"/>
    </source>
</evidence>
<dbReference type="GO" id="GO:0008745">
    <property type="term" value="F:N-acetylmuramoyl-L-alanine amidase activity"/>
    <property type="evidence" value="ECO:0007669"/>
    <property type="project" value="UniProtKB-EC"/>
</dbReference>
<dbReference type="eggNOG" id="COG3023">
    <property type="taxonomic scope" value="Bacteria"/>
</dbReference>
<dbReference type="OrthoDB" id="5178799at2"/>
<dbReference type="PANTHER" id="PTHR30417">
    <property type="entry name" value="N-ACETYLMURAMOYL-L-ALANINE AMIDASE AMID"/>
    <property type="match status" value="1"/>
</dbReference>
<protein>
    <recommendedName>
        <fullName evidence="2">N-acetylmuramoyl-L-alanine amidase</fullName>
        <ecNumber evidence="2">3.5.1.28</ecNumber>
    </recommendedName>
</protein>
<comment type="catalytic activity">
    <reaction evidence="1">
        <text>Hydrolyzes the link between N-acetylmuramoyl residues and L-amino acid residues in certain cell-wall glycopeptides.</text>
        <dbReference type="EC" id="3.5.1.28"/>
    </reaction>
</comment>
<evidence type="ECO:0000256" key="3">
    <source>
        <dbReference type="ARBA" id="ARBA00022801"/>
    </source>
</evidence>
<dbReference type="InterPro" id="IPR051206">
    <property type="entry name" value="NAMLAA_amidase_2"/>
</dbReference>
<dbReference type="AlphaFoldDB" id="A0A1G9QYX8"/>
<dbReference type="Gene3D" id="3.40.80.10">
    <property type="entry name" value="Peptidoglycan recognition protein-like"/>
    <property type="match status" value="1"/>
</dbReference>
<keyword evidence="3" id="KW-0378">Hydrolase</keyword>
<dbReference type="GO" id="GO:0009253">
    <property type="term" value="P:peptidoglycan catabolic process"/>
    <property type="evidence" value="ECO:0007669"/>
    <property type="project" value="InterPro"/>
</dbReference>
<gene>
    <name evidence="6" type="ORF">SAMN04489726_0076</name>
</gene>
<organism evidence="6 7">
    <name type="scientific">Allokutzneria albata</name>
    <name type="common">Kibdelosporangium albatum</name>
    <dbReference type="NCBI Taxonomy" id="211114"/>
    <lineage>
        <taxon>Bacteria</taxon>
        <taxon>Bacillati</taxon>
        <taxon>Actinomycetota</taxon>
        <taxon>Actinomycetes</taxon>
        <taxon>Pseudonocardiales</taxon>
        <taxon>Pseudonocardiaceae</taxon>
        <taxon>Allokutzneria</taxon>
    </lineage>
</organism>
<dbReference type="EC" id="3.5.1.28" evidence="2"/>
<dbReference type="InterPro" id="IPR036505">
    <property type="entry name" value="Amidase/PGRP_sf"/>
</dbReference>
<evidence type="ECO:0000313" key="7">
    <source>
        <dbReference type="Proteomes" id="UP000183376"/>
    </source>
</evidence>
<evidence type="ECO:0000256" key="2">
    <source>
        <dbReference type="ARBA" id="ARBA00011901"/>
    </source>
</evidence>
<evidence type="ECO:0000256" key="1">
    <source>
        <dbReference type="ARBA" id="ARBA00001561"/>
    </source>
</evidence>
<sequence length="280" mass="29938">MPYLTWMADVLRDAGLRVEEVDGWQSRGHRGGVRDIRGVLLHHTVGAPTGNFPSLDFILRGQPPEKPPPLANLGLARDGTWYTIAAGLANHAGRGRWPGIPLDNGNPHLIGVEAESTGADHGDWTQAQLESYPQGVAALLRHLGLPAERAIAHKEWAPTRKKDPAGWPGGINGFRDTVRAHLEDDMPLSDNDIYRIWDFKAHELNNPAAVHSAAVWLVGANMGAWQAERQLVGLRTAVEKLAEAVGSAQGVNADDLKKAIGEAIAEAAPAVPVAPGNGEG</sequence>
<evidence type="ECO:0000313" key="6">
    <source>
        <dbReference type="EMBL" id="SDM15787.1"/>
    </source>
</evidence>
<dbReference type="RefSeq" id="WP_081900590.1">
    <property type="nucleotide sequence ID" value="NZ_JOEF01000022.1"/>
</dbReference>